<dbReference type="Proteomes" id="UP001472866">
    <property type="component" value="Chromosome 04"/>
</dbReference>
<feature type="domain" description="GAF" evidence="3">
    <location>
        <begin position="476"/>
        <end position="640"/>
    </location>
</feature>
<gene>
    <name evidence="4" type="ORF">HKI87_04g29160</name>
</gene>
<evidence type="ECO:0000256" key="2">
    <source>
        <dbReference type="SAM" id="MobiDB-lite"/>
    </source>
</evidence>
<organism evidence="4 5">
    <name type="scientific">Chloropicon roscoffensis</name>
    <dbReference type="NCBI Taxonomy" id="1461544"/>
    <lineage>
        <taxon>Eukaryota</taxon>
        <taxon>Viridiplantae</taxon>
        <taxon>Chlorophyta</taxon>
        <taxon>Chloropicophyceae</taxon>
        <taxon>Chloropicales</taxon>
        <taxon>Chloropicaceae</taxon>
        <taxon>Chloropicon</taxon>
    </lineage>
</organism>
<sequence length="1409" mass="155758">MRERQKSVFPNLEMPSGHGAEKLRTSANDGSRGRVDPVAREKMEQFLHACCYLIGSDEEMIQPHRSITEFDILTRTQKRESVNVLINGYKYLLPALAKTPEITKRGSALISMQKVIRTLHEILNCDKVLFLANSSDKSALHYAIEAVRKHNNMKISITTKFPGVYENHRPQTAPSEAMPVIIPEVGENGGILKFPGAHIKNVRKSAAAIWIPMIEMKKADSGKITGMKPAILGAMVAYYDGGYSAVEPLDNPIGKILLSNISNTLGALLKNSLASPDYTLLRNQLQSIKSLIELISRAETVEEVAEFINDRAQYLLSCDQVRLFVVEHKRGEMWHMDNEHGGVAGQRVKNRLDNSIVGQCATTGQVIKEANALENIRYNPDVDGDPSGNSKMAILCLPIFLGENNVIGVLRASGRPAAFQQHEILSLGILAKEVEMTVQCQQLKEVASTAVDATVAAQSHAREIIDLQSQESREVDVHKVIKQRIDPAKKLLGADRCTVFVVDNQKNMLISKYRSDKHGVAEEGTIEVPLGHGLASHAATTGEPVIIADAYLDPRFNNEVDKMTGYRTGSVLVVPIRKKGTGEYPEAPVSHKAHPAVIGVVQMINKNNGVFTTTDLQTLQAFAASAVGVIESGSAIDLIKREVSKMQKKSADLLEVGRSLFVAQDLSAMVQMIMKRAKELLEADRCTLFLIDHDHNEIYSNFTDNVVEIRVPVGVGIAGAVAKTGEMIVIDNAYDDSRFNREMDEITGYVTRSILAVPIKRSDGMLMGVVQMINKRNQDGQIAQPGPGCSFDSNDIELLKELSSQAGVALENNESMSAVMRAQSKSKELFEVAQALNSQREMSQLFTTIMDRAKELLHVDRCTLFLVDEIKDELWSLVANGTEEIRIPKHSGIVGAVVSSKKKINIQDAYLDERFNPDVDRQTGYRTKSVLCMPIFSNRGSNEDVIGVMQMINKIGNYEQFQQGIKQGLKIDTQIAIFTQEDEDLINALSSQVAIAVENATVLHRTLGSKKSLELALDASHDIVLAVNREKEVHFQSLSDFKLDIDFSKALTTFPVLDEGAELAIESQRTSTGYMPPSSETDGKTFKYCVKPMKDGEGAVIMMDVHAHEDTMMEILSKHMSTEAMYELVPLLPRQMNTSAIVQVAVLAMRLLDGHGKTLSLLSYNTLYNEVMETLEHHSAASISISQGCLSYAFFSDPSNPDRWVAGVSEACRCAIAAVQCIEKYNDGIEDKTKHVRINIGLDKGQADCGIVGVINRGKGNLVVEGEVFQVAEDCMNFCEVYHCEVIVTESCFAFSKDSLHFRELDTVALTNGDHITLHELVGHTVDTIHDSKVNTFKYYKNGLSHYRERRWKLASESFHLGKTMGDKACGEMHSRCLAFMDYLSASPQQGWNGVWSKKKSVGCYANIH</sequence>
<evidence type="ECO:0000259" key="3">
    <source>
        <dbReference type="SMART" id="SM00065"/>
    </source>
</evidence>
<evidence type="ECO:0000313" key="5">
    <source>
        <dbReference type="Proteomes" id="UP001472866"/>
    </source>
</evidence>
<dbReference type="PANTHER" id="PTHR43155:SF2">
    <property type="entry name" value="CYCLIC DI-GMP PHOSPHODIESTERASE PA4108"/>
    <property type="match status" value="1"/>
</dbReference>
<dbReference type="SMART" id="SM00065">
    <property type="entry name" value="GAF"/>
    <property type="match status" value="4"/>
</dbReference>
<dbReference type="Pfam" id="PF13185">
    <property type="entry name" value="GAF_2"/>
    <property type="match status" value="1"/>
</dbReference>
<dbReference type="Gene3D" id="3.30.450.40">
    <property type="match status" value="4"/>
</dbReference>
<feature type="region of interest" description="Disordered" evidence="2">
    <location>
        <begin position="1"/>
        <end position="34"/>
    </location>
</feature>
<keyword evidence="5" id="KW-1185">Reference proteome</keyword>
<dbReference type="PANTHER" id="PTHR43155">
    <property type="entry name" value="CYCLIC DI-GMP PHOSPHODIESTERASE PA4108-RELATED"/>
    <property type="match status" value="1"/>
</dbReference>
<protein>
    <submittedName>
        <fullName evidence="4">GAF/PAS/PAC adenylate/guanylate cyclase</fullName>
    </submittedName>
</protein>
<evidence type="ECO:0000313" key="4">
    <source>
        <dbReference type="EMBL" id="WZN61381.1"/>
    </source>
</evidence>
<dbReference type="InterPro" id="IPR003018">
    <property type="entry name" value="GAF"/>
</dbReference>
<evidence type="ECO:0000256" key="1">
    <source>
        <dbReference type="ARBA" id="ARBA00023170"/>
    </source>
</evidence>
<feature type="domain" description="GAF" evidence="3">
    <location>
        <begin position="665"/>
        <end position="820"/>
    </location>
</feature>
<feature type="domain" description="GAF" evidence="3">
    <location>
        <begin position="841"/>
        <end position="1007"/>
    </location>
</feature>
<proteinExistence type="predicted"/>
<keyword evidence="1" id="KW-0675">Receptor</keyword>
<reference evidence="4 5" key="1">
    <citation type="submission" date="2024-03" db="EMBL/GenBank/DDBJ databases">
        <title>Complete genome sequence of the green alga Chloropicon roscoffensis RCC1871.</title>
        <authorList>
            <person name="Lemieux C."/>
            <person name="Pombert J.-F."/>
            <person name="Otis C."/>
            <person name="Turmel M."/>
        </authorList>
    </citation>
    <scope>NUCLEOTIDE SEQUENCE [LARGE SCALE GENOMIC DNA]</scope>
    <source>
        <strain evidence="4 5">RCC1871</strain>
    </source>
</reference>
<accession>A0AAX4P6B8</accession>
<dbReference type="SUPFAM" id="SSF55073">
    <property type="entry name" value="Nucleotide cyclase"/>
    <property type="match status" value="1"/>
</dbReference>
<dbReference type="InterPro" id="IPR029016">
    <property type="entry name" value="GAF-like_dom_sf"/>
</dbReference>
<dbReference type="Pfam" id="PF01590">
    <property type="entry name" value="GAF"/>
    <property type="match status" value="3"/>
</dbReference>
<feature type="domain" description="GAF" evidence="3">
    <location>
        <begin position="296"/>
        <end position="448"/>
    </location>
</feature>
<dbReference type="SUPFAM" id="SSF55781">
    <property type="entry name" value="GAF domain-like"/>
    <property type="match status" value="4"/>
</dbReference>
<dbReference type="EMBL" id="CP151504">
    <property type="protein sequence ID" value="WZN61381.1"/>
    <property type="molecule type" value="Genomic_DNA"/>
</dbReference>
<dbReference type="Gene3D" id="3.30.70.1230">
    <property type="entry name" value="Nucleotide cyclase"/>
    <property type="match status" value="1"/>
</dbReference>
<dbReference type="InterPro" id="IPR029787">
    <property type="entry name" value="Nucleotide_cyclase"/>
</dbReference>
<name>A0AAX4P6B8_9CHLO</name>